<evidence type="ECO:0000256" key="3">
    <source>
        <dbReference type="ARBA" id="ARBA00022833"/>
    </source>
</evidence>
<sequence>MPVDPDLLLLSTLPNAISLKDFVVLLDLDNQMNIPPNPQANLDGQYSEEQRFHHAIIVLRRIDMEQNGHDEYTKAKLAAYYLPQLVEKFLGPLPIHDADPEAAEDLLLKNAYMVMLQSLAGSPYMVKYLKSSYPIAGPGKRLLSVVARRLVLVGPRWNRMMEDHPKSKEFKDAAVIVLPFLGTCLMALRYVDGEPPKLDLNAKDGQDLSVLLHVWWMRFPDDPVGTISELICHNLGEYFEYEEALRLGAYQEPPKIECALPSCQRQDNLRFCKRCHNVKYCSAQHQKIHWYCEDGSEGLPHELVCFSTQY</sequence>
<accession>A0ABR3ITX6</accession>
<dbReference type="Gene3D" id="6.10.140.2220">
    <property type="match status" value="1"/>
</dbReference>
<evidence type="ECO:0000256" key="1">
    <source>
        <dbReference type="ARBA" id="ARBA00022723"/>
    </source>
</evidence>
<evidence type="ECO:0000256" key="4">
    <source>
        <dbReference type="PROSITE-ProRule" id="PRU00134"/>
    </source>
</evidence>
<protein>
    <recommendedName>
        <fullName evidence="5">MYND-type domain-containing protein</fullName>
    </recommendedName>
</protein>
<dbReference type="InterPro" id="IPR002893">
    <property type="entry name" value="Znf_MYND"/>
</dbReference>
<dbReference type="Proteomes" id="UP001556367">
    <property type="component" value="Unassembled WGS sequence"/>
</dbReference>
<keyword evidence="1" id="KW-0479">Metal-binding</keyword>
<dbReference type="EMBL" id="JASNQZ010000015">
    <property type="protein sequence ID" value="KAL0946747.1"/>
    <property type="molecule type" value="Genomic_DNA"/>
</dbReference>
<evidence type="ECO:0000313" key="6">
    <source>
        <dbReference type="EMBL" id="KAL0946747.1"/>
    </source>
</evidence>
<keyword evidence="2 4" id="KW-0863">Zinc-finger</keyword>
<reference evidence="7" key="1">
    <citation type="submission" date="2024-06" db="EMBL/GenBank/DDBJ databases">
        <title>Multi-omics analyses provide insights into the biosynthesis of the anticancer antibiotic pleurotin in Hohenbuehelia grisea.</title>
        <authorList>
            <person name="Weaver J.A."/>
            <person name="Alberti F."/>
        </authorList>
    </citation>
    <scope>NUCLEOTIDE SEQUENCE [LARGE SCALE GENOMIC DNA]</scope>
    <source>
        <strain evidence="7">T-177</strain>
    </source>
</reference>
<keyword evidence="3" id="KW-0862">Zinc</keyword>
<evidence type="ECO:0000313" key="7">
    <source>
        <dbReference type="Proteomes" id="UP001556367"/>
    </source>
</evidence>
<evidence type="ECO:0000259" key="5">
    <source>
        <dbReference type="PROSITE" id="PS50865"/>
    </source>
</evidence>
<gene>
    <name evidence="6" type="ORF">HGRIS_012925</name>
</gene>
<keyword evidence="7" id="KW-1185">Reference proteome</keyword>
<evidence type="ECO:0000256" key="2">
    <source>
        <dbReference type="ARBA" id="ARBA00022771"/>
    </source>
</evidence>
<organism evidence="6 7">
    <name type="scientific">Hohenbuehelia grisea</name>
    <dbReference type="NCBI Taxonomy" id="104357"/>
    <lineage>
        <taxon>Eukaryota</taxon>
        <taxon>Fungi</taxon>
        <taxon>Dikarya</taxon>
        <taxon>Basidiomycota</taxon>
        <taxon>Agaricomycotina</taxon>
        <taxon>Agaricomycetes</taxon>
        <taxon>Agaricomycetidae</taxon>
        <taxon>Agaricales</taxon>
        <taxon>Pleurotineae</taxon>
        <taxon>Pleurotaceae</taxon>
        <taxon>Hohenbuehelia</taxon>
    </lineage>
</organism>
<comment type="caution">
    <text evidence="6">The sequence shown here is derived from an EMBL/GenBank/DDBJ whole genome shotgun (WGS) entry which is preliminary data.</text>
</comment>
<dbReference type="SUPFAM" id="SSF144232">
    <property type="entry name" value="HIT/MYND zinc finger-like"/>
    <property type="match status" value="1"/>
</dbReference>
<feature type="domain" description="MYND-type" evidence="5">
    <location>
        <begin position="260"/>
        <end position="305"/>
    </location>
</feature>
<proteinExistence type="predicted"/>
<name>A0ABR3ITX6_9AGAR</name>
<dbReference type="PROSITE" id="PS50865">
    <property type="entry name" value="ZF_MYND_2"/>
    <property type="match status" value="1"/>
</dbReference>